<keyword evidence="9" id="KW-0677">Repeat</keyword>
<dbReference type="FunFam" id="1.10.510.10:FF:000198">
    <property type="entry name" value="receptor protein kinase TMK1"/>
    <property type="match status" value="1"/>
</dbReference>
<evidence type="ECO:0000313" key="25">
    <source>
        <dbReference type="EMBL" id="JAT40218.1"/>
    </source>
</evidence>
<dbReference type="EC" id="2.7.11.1" evidence="3"/>
<protein>
    <recommendedName>
        <fullName evidence="3">non-specific serine/threonine protein kinase</fullName>
        <ecNumber evidence="3">2.7.11.1</ecNumber>
    </recommendedName>
</protein>
<dbReference type="AlphaFoldDB" id="A0A1D1XCQ6"/>
<proteinExistence type="inferred from homology"/>
<dbReference type="GO" id="GO:0005886">
    <property type="term" value="C:plasma membrane"/>
    <property type="evidence" value="ECO:0007669"/>
    <property type="project" value="UniProtKB-SubCell"/>
</dbReference>
<evidence type="ECO:0000256" key="5">
    <source>
        <dbReference type="ARBA" id="ARBA00022614"/>
    </source>
</evidence>
<dbReference type="InterPro" id="IPR003591">
    <property type="entry name" value="Leu-rich_rpt_typical-subtyp"/>
</dbReference>
<keyword evidence="13 22" id="KW-1133">Transmembrane helix</keyword>
<comment type="similarity">
    <text evidence="2">Belongs to the protein kinase superfamily. Ser/Thr protein kinase family.</text>
</comment>
<dbReference type="InterPro" id="IPR001611">
    <property type="entry name" value="Leu-rich_rpt"/>
</dbReference>
<evidence type="ECO:0000256" key="4">
    <source>
        <dbReference type="ARBA" id="ARBA00022527"/>
    </source>
</evidence>
<dbReference type="PROSITE" id="PS00107">
    <property type="entry name" value="PROTEIN_KINASE_ATP"/>
    <property type="match status" value="1"/>
</dbReference>
<keyword evidence="6" id="KW-0808">Transferase</keyword>
<feature type="chain" id="PRO_5008899386" description="non-specific serine/threonine protein kinase" evidence="23">
    <location>
        <begin position="27"/>
        <end position="972"/>
    </location>
</feature>
<dbReference type="FunFam" id="3.30.200.20:FF:000226">
    <property type="entry name" value="receptor protein kinase TMK1"/>
    <property type="match status" value="1"/>
</dbReference>
<dbReference type="InterPro" id="IPR000719">
    <property type="entry name" value="Prot_kinase_dom"/>
</dbReference>
<dbReference type="SUPFAM" id="SSF52058">
    <property type="entry name" value="L domain-like"/>
    <property type="match status" value="2"/>
</dbReference>
<dbReference type="InterPro" id="IPR011009">
    <property type="entry name" value="Kinase-like_dom_sf"/>
</dbReference>
<dbReference type="PANTHER" id="PTHR47986">
    <property type="entry name" value="OSJNBA0070M12.3 PROTEIN"/>
    <property type="match status" value="1"/>
</dbReference>
<organism evidence="25">
    <name type="scientific">Anthurium amnicola</name>
    <dbReference type="NCBI Taxonomy" id="1678845"/>
    <lineage>
        <taxon>Eukaryota</taxon>
        <taxon>Viridiplantae</taxon>
        <taxon>Streptophyta</taxon>
        <taxon>Embryophyta</taxon>
        <taxon>Tracheophyta</taxon>
        <taxon>Spermatophyta</taxon>
        <taxon>Magnoliopsida</taxon>
        <taxon>Liliopsida</taxon>
        <taxon>Araceae</taxon>
        <taxon>Pothoideae</taxon>
        <taxon>Potheae</taxon>
        <taxon>Anthurium</taxon>
    </lineage>
</organism>
<evidence type="ECO:0000259" key="24">
    <source>
        <dbReference type="PROSITE" id="PS50011"/>
    </source>
</evidence>
<evidence type="ECO:0000256" key="22">
    <source>
        <dbReference type="SAM" id="Phobius"/>
    </source>
</evidence>
<dbReference type="EMBL" id="GDJX01001573">
    <property type="protein sequence ID" value="JAT66363.1"/>
    <property type="molecule type" value="Transcribed_RNA"/>
</dbReference>
<keyword evidence="17" id="KW-0325">Glycoprotein</keyword>
<evidence type="ECO:0000256" key="17">
    <source>
        <dbReference type="ARBA" id="ARBA00023180"/>
    </source>
</evidence>
<evidence type="ECO:0000256" key="21">
    <source>
        <dbReference type="SAM" id="MobiDB-lite"/>
    </source>
</evidence>
<evidence type="ECO:0000256" key="18">
    <source>
        <dbReference type="ARBA" id="ARBA00047899"/>
    </source>
</evidence>
<name>A0A1D1XCQ6_9ARAE</name>
<evidence type="ECO:0000256" key="8">
    <source>
        <dbReference type="ARBA" id="ARBA00022729"/>
    </source>
</evidence>
<evidence type="ECO:0000256" key="11">
    <source>
        <dbReference type="ARBA" id="ARBA00022777"/>
    </source>
</evidence>
<keyword evidence="15" id="KW-1015">Disulfide bond</keyword>
<comment type="catalytic activity">
    <reaction evidence="19">
        <text>L-seryl-[protein] + ATP = O-phospho-L-seryl-[protein] + ADP + H(+)</text>
        <dbReference type="Rhea" id="RHEA:17989"/>
        <dbReference type="Rhea" id="RHEA-COMP:9863"/>
        <dbReference type="Rhea" id="RHEA-COMP:11604"/>
        <dbReference type="ChEBI" id="CHEBI:15378"/>
        <dbReference type="ChEBI" id="CHEBI:29999"/>
        <dbReference type="ChEBI" id="CHEBI:30616"/>
        <dbReference type="ChEBI" id="CHEBI:83421"/>
        <dbReference type="ChEBI" id="CHEBI:456216"/>
        <dbReference type="EC" id="2.7.11.1"/>
    </reaction>
</comment>
<feature type="binding site" evidence="20">
    <location>
        <position position="654"/>
    </location>
    <ligand>
        <name>ATP</name>
        <dbReference type="ChEBI" id="CHEBI:30616"/>
    </ligand>
</feature>
<feature type="compositionally biased region" description="Low complexity" evidence="21">
    <location>
        <begin position="462"/>
        <end position="519"/>
    </location>
</feature>
<dbReference type="InterPro" id="IPR032675">
    <property type="entry name" value="LRR_dom_sf"/>
</dbReference>
<evidence type="ECO:0000256" key="13">
    <source>
        <dbReference type="ARBA" id="ARBA00022989"/>
    </source>
</evidence>
<feature type="signal peptide" evidence="23">
    <location>
        <begin position="1"/>
        <end position="26"/>
    </location>
</feature>
<dbReference type="PROSITE" id="PS50011">
    <property type="entry name" value="PROTEIN_KINASE_DOM"/>
    <property type="match status" value="1"/>
</dbReference>
<sequence length="972" mass="105128">MVMLAMKDELRLLVSALLCLASVVISETDPNDYAVVDAFRKGMENPELLKWPSDDEDPCGSRWPHIFCDGSRVSQIQVANLGLEGHLPENLNQLSALFNVGLQKNNFAGKLPSFRGLSKLQFAYLGSNQFDSIPSDFFVGLDSLQALSLDKNPLNQSTGWMLPDDLAGSAQLSNLSLIQCNLFGTLPVFLGQMSSLTNLKLSYNRLTGEIPTGFSNLGLQILWLNNQEGPGLTGPIDAVASIPTLTDVWLHGNGFNGIIPSGITACTSLARLWLNNNQLVGPVPPNFTSMPQLQSLQLDNNKLIGPIPKLLITNYSYSHNSFCQLSPGVPCPPEVTALLDFLGGMNYPLDLAASWSGNDPCSGTWMGVSCLDKKVSVINLQNRQLNGSISPSIGKLDSLMDIRLQGNFLSGTIPSNLTSLKSLRILNLTGNNLLPPVPKFSSSVKLLIADNPRLNGSPAPSPDNGSPSGTSPSSGGPVNLPGRPNSPPNYGSSPGSENSQNNNSSSGSEKNSKPSSKSSKMSKVLIIVAPIIVGLLVLSLVVLFVLCQRREKNGEHVIAHSIVIHPKEPSDPENMVKIVVAENANRSTTASEVHSVISNGPSETHVIESGNLVISVQTLRNVTQNFCPQNELGRGGFGVVYKGVFDDGSMIAVKRMEAAVISTKALDEFQSEIAVLSKVRHRNLVSLLGYSVEGNERLLVYEYMSQGALSKHLFLWQKLNLEPLSWKKRLNIALDVARGMEYLHNLAHQSFIHRDMKSSNILLDDDYRAKVSDFGLVKLAPDGKNSVVTRLAGTFGYLAPEYAVTGKITTKADVFSFGVVLMELVTGLTALDENRPEETQYLASWFFHVKSSKEKLKAAIDPSMDVTEETFGSISIIAELAGHCAAREPQQRPDMGHAVNVLAPLVENWKPMKDNQEEYLGIDLSQPLLQMVKGWQAADGSTVSSVSLDDSKGSIPARPAGFAESFTSTDGR</sequence>
<dbReference type="InterPro" id="IPR052422">
    <property type="entry name" value="Auxin_Ser/Thr_Kinase"/>
</dbReference>
<dbReference type="FunFam" id="3.80.10.10:FF:000129">
    <property type="entry name" value="Leucine-rich repeat receptor-like kinase"/>
    <property type="match status" value="1"/>
</dbReference>
<evidence type="ECO:0000256" key="10">
    <source>
        <dbReference type="ARBA" id="ARBA00022741"/>
    </source>
</evidence>
<evidence type="ECO:0000256" key="19">
    <source>
        <dbReference type="ARBA" id="ARBA00048679"/>
    </source>
</evidence>
<evidence type="ECO:0000256" key="15">
    <source>
        <dbReference type="ARBA" id="ARBA00023157"/>
    </source>
</evidence>
<dbReference type="SMART" id="SM00369">
    <property type="entry name" value="LRR_TYP"/>
    <property type="match status" value="4"/>
</dbReference>
<keyword evidence="10 20" id="KW-0547">Nucleotide-binding</keyword>
<evidence type="ECO:0000256" key="14">
    <source>
        <dbReference type="ARBA" id="ARBA00023136"/>
    </source>
</evidence>
<keyword evidence="11 25" id="KW-0418">Kinase</keyword>
<keyword evidence="5" id="KW-0433">Leucine-rich repeat</keyword>
<evidence type="ECO:0000256" key="7">
    <source>
        <dbReference type="ARBA" id="ARBA00022692"/>
    </source>
</evidence>
<dbReference type="FunFam" id="3.80.10.10:FF:000190">
    <property type="entry name" value="Receptor-like kinase TMK4"/>
    <property type="match status" value="1"/>
</dbReference>
<evidence type="ECO:0000256" key="3">
    <source>
        <dbReference type="ARBA" id="ARBA00012513"/>
    </source>
</evidence>
<keyword evidence="4" id="KW-0723">Serine/threonine-protein kinase</keyword>
<evidence type="ECO:0000256" key="9">
    <source>
        <dbReference type="ARBA" id="ARBA00022737"/>
    </source>
</evidence>
<keyword evidence="14 22" id="KW-0472">Membrane</keyword>
<gene>
    <name evidence="25" type="primary">TMK1_3</name>
    <name evidence="26" type="synonym">TMK1_2</name>
    <name evidence="26" type="ORF">g.48016</name>
    <name evidence="25" type="ORF">g.48018</name>
</gene>
<dbReference type="PANTHER" id="PTHR47986:SF1">
    <property type="entry name" value="OS04G0685900 PROTEIN"/>
    <property type="match status" value="1"/>
</dbReference>
<evidence type="ECO:0000256" key="1">
    <source>
        <dbReference type="ARBA" id="ARBA00004162"/>
    </source>
</evidence>
<evidence type="ECO:0000256" key="23">
    <source>
        <dbReference type="SAM" id="SignalP"/>
    </source>
</evidence>
<dbReference type="SUPFAM" id="SSF56112">
    <property type="entry name" value="Protein kinase-like (PK-like)"/>
    <property type="match status" value="1"/>
</dbReference>
<dbReference type="Pfam" id="PF08263">
    <property type="entry name" value="LRRNT_2"/>
    <property type="match status" value="2"/>
</dbReference>
<feature type="domain" description="Protein kinase" evidence="24">
    <location>
        <begin position="626"/>
        <end position="906"/>
    </location>
</feature>
<evidence type="ECO:0000256" key="6">
    <source>
        <dbReference type="ARBA" id="ARBA00022679"/>
    </source>
</evidence>
<reference evidence="25" key="1">
    <citation type="submission" date="2015-07" db="EMBL/GenBank/DDBJ databases">
        <title>Transcriptome Assembly of Anthurium amnicola.</title>
        <authorList>
            <person name="Suzuki J."/>
        </authorList>
    </citation>
    <scope>NUCLEOTIDE SEQUENCE</scope>
</reference>
<comment type="catalytic activity">
    <reaction evidence="18">
        <text>L-threonyl-[protein] + ATP = O-phospho-L-threonyl-[protein] + ADP + H(+)</text>
        <dbReference type="Rhea" id="RHEA:46608"/>
        <dbReference type="Rhea" id="RHEA-COMP:11060"/>
        <dbReference type="Rhea" id="RHEA-COMP:11605"/>
        <dbReference type="ChEBI" id="CHEBI:15378"/>
        <dbReference type="ChEBI" id="CHEBI:30013"/>
        <dbReference type="ChEBI" id="CHEBI:30616"/>
        <dbReference type="ChEBI" id="CHEBI:61977"/>
        <dbReference type="ChEBI" id="CHEBI:456216"/>
        <dbReference type="EC" id="2.7.11.1"/>
    </reaction>
</comment>
<keyword evidence="12 20" id="KW-0067">ATP-binding</keyword>
<dbReference type="SMART" id="SM00220">
    <property type="entry name" value="S_TKc"/>
    <property type="match status" value="1"/>
</dbReference>
<dbReference type="InterPro" id="IPR017441">
    <property type="entry name" value="Protein_kinase_ATP_BS"/>
</dbReference>
<dbReference type="GO" id="GO:0005524">
    <property type="term" value="F:ATP binding"/>
    <property type="evidence" value="ECO:0007669"/>
    <property type="project" value="UniProtKB-UniRule"/>
</dbReference>
<dbReference type="InterPro" id="IPR001245">
    <property type="entry name" value="Ser-Thr/Tyr_kinase_cat_dom"/>
</dbReference>
<feature type="transmembrane region" description="Helical" evidence="22">
    <location>
        <begin position="524"/>
        <end position="546"/>
    </location>
</feature>
<feature type="region of interest" description="Disordered" evidence="21">
    <location>
        <begin position="451"/>
        <end position="519"/>
    </location>
</feature>
<dbReference type="GO" id="GO:0004674">
    <property type="term" value="F:protein serine/threonine kinase activity"/>
    <property type="evidence" value="ECO:0007669"/>
    <property type="project" value="UniProtKB-KW"/>
</dbReference>
<evidence type="ECO:0000256" key="16">
    <source>
        <dbReference type="ARBA" id="ARBA00023170"/>
    </source>
</evidence>
<dbReference type="PROSITE" id="PS00108">
    <property type="entry name" value="PROTEIN_KINASE_ST"/>
    <property type="match status" value="1"/>
</dbReference>
<dbReference type="InterPro" id="IPR008271">
    <property type="entry name" value="Ser/Thr_kinase_AS"/>
</dbReference>
<dbReference type="Gene3D" id="3.80.10.10">
    <property type="entry name" value="Ribonuclease Inhibitor"/>
    <property type="match status" value="2"/>
</dbReference>
<dbReference type="Pfam" id="PF07714">
    <property type="entry name" value="PK_Tyr_Ser-Thr"/>
    <property type="match status" value="1"/>
</dbReference>
<dbReference type="Pfam" id="PF00560">
    <property type="entry name" value="LRR_1"/>
    <property type="match status" value="1"/>
</dbReference>
<feature type="region of interest" description="Disordered" evidence="21">
    <location>
        <begin position="946"/>
        <end position="972"/>
    </location>
</feature>
<dbReference type="InterPro" id="IPR013210">
    <property type="entry name" value="LRR_N_plant-typ"/>
</dbReference>
<comment type="subcellular location">
    <subcellularLocation>
        <location evidence="1">Cell membrane</location>
        <topology evidence="1">Single-pass membrane protein</topology>
    </subcellularLocation>
</comment>
<keyword evidence="16 25" id="KW-0675">Receptor</keyword>
<keyword evidence="8 23" id="KW-0732">Signal</keyword>
<dbReference type="Gene3D" id="1.10.510.10">
    <property type="entry name" value="Transferase(Phosphotransferase) domain 1"/>
    <property type="match status" value="1"/>
</dbReference>
<evidence type="ECO:0000256" key="12">
    <source>
        <dbReference type="ARBA" id="ARBA00022840"/>
    </source>
</evidence>
<dbReference type="EMBL" id="GDJX01027718">
    <property type="protein sequence ID" value="JAT40218.1"/>
    <property type="molecule type" value="Transcribed_RNA"/>
</dbReference>
<dbReference type="CDD" id="cd14066">
    <property type="entry name" value="STKc_IRAK"/>
    <property type="match status" value="1"/>
</dbReference>
<dbReference type="Gene3D" id="3.30.200.20">
    <property type="entry name" value="Phosphorylase Kinase, domain 1"/>
    <property type="match status" value="1"/>
</dbReference>
<accession>A0A1D1XCQ6</accession>
<evidence type="ECO:0000313" key="26">
    <source>
        <dbReference type="EMBL" id="JAT66363.1"/>
    </source>
</evidence>
<keyword evidence="7 22" id="KW-0812">Transmembrane</keyword>
<evidence type="ECO:0000256" key="2">
    <source>
        <dbReference type="ARBA" id="ARBA00008684"/>
    </source>
</evidence>
<evidence type="ECO:0000256" key="20">
    <source>
        <dbReference type="PROSITE-ProRule" id="PRU10141"/>
    </source>
</evidence>